<feature type="compositionally biased region" description="Basic and acidic residues" evidence="1">
    <location>
        <begin position="61"/>
        <end position="75"/>
    </location>
</feature>
<accession>A0ABP9Z536</accession>
<sequence>MPRTPPIIMPTNSYGSWFGGTSAKEKESSYDNMEDLDDLNQFTCLNSDDEESPKVNNKTNNRSEKTHAFSEEPLYHKPTSNQPSQQNTSCSNQQKYEIIDEDEDEDDQNSDDNLNVDNTQCEEDKFNATVDDLRDKFKLYADEYKEFKRHVDSAKSELLEFIQNRTLYFEERGTYLKQEWDSLRQLI</sequence>
<keyword evidence="3" id="KW-1185">Reference proteome</keyword>
<gene>
    <name evidence="2" type="ORF">MFLAVUS_007716</name>
</gene>
<organism evidence="2 3">
    <name type="scientific">Mucor flavus</name>
    <dbReference type="NCBI Taxonomy" id="439312"/>
    <lineage>
        <taxon>Eukaryota</taxon>
        <taxon>Fungi</taxon>
        <taxon>Fungi incertae sedis</taxon>
        <taxon>Mucoromycota</taxon>
        <taxon>Mucoromycotina</taxon>
        <taxon>Mucoromycetes</taxon>
        <taxon>Mucorales</taxon>
        <taxon>Mucorineae</taxon>
        <taxon>Mucoraceae</taxon>
        <taxon>Mucor</taxon>
    </lineage>
</organism>
<evidence type="ECO:0000313" key="2">
    <source>
        <dbReference type="EMBL" id="GAA5814222.1"/>
    </source>
</evidence>
<feature type="region of interest" description="Disordered" evidence="1">
    <location>
        <begin position="44"/>
        <end position="121"/>
    </location>
</feature>
<dbReference type="Proteomes" id="UP001473302">
    <property type="component" value="Unassembled WGS sequence"/>
</dbReference>
<evidence type="ECO:0000313" key="3">
    <source>
        <dbReference type="Proteomes" id="UP001473302"/>
    </source>
</evidence>
<comment type="caution">
    <text evidence="2">The sequence shown here is derived from an EMBL/GenBank/DDBJ whole genome shotgun (WGS) entry which is preliminary data.</text>
</comment>
<protein>
    <submittedName>
        <fullName evidence="2">Uncharacterized protein</fullName>
    </submittedName>
</protein>
<feature type="region of interest" description="Disordered" evidence="1">
    <location>
        <begin position="1"/>
        <end position="31"/>
    </location>
</feature>
<feature type="compositionally biased region" description="Acidic residues" evidence="1">
    <location>
        <begin position="99"/>
        <end position="110"/>
    </location>
</feature>
<feature type="compositionally biased region" description="Polar residues" evidence="1">
    <location>
        <begin position="78"/>
        <end position="95"/>
    </location>
</feature>
<proteinExistence type="predicted"/>
<evidence type="ECO:0000256" key="1">
    <source>
        <dbReference type="SAM" id="MobiDB-lite"/>
    </source>
</evidence>
<dbReference type="EMBL" id="BAABUK010000020">
    <property type="protein sequence ID" value="GAA5814222.1"/>
    <property type="molecule type" value="Genomic_DNA"/>
</dbReference>
<name>A0ABP9Z536_9FUNG</name>
<reference evidence="2 3" key="1">
    <citation type="submission" date="2024-04" db="EMBL/GenBank/DDBJ databases">
        <title>genome sequences of Mucor flavus KT1a and Helicostylum pulchrum KT1b strains isolated from the surface of a dry-aged beef.</title>
        <authorList>
            <person name="Toyotome T."/>
            <person name="Hosono M."/>
            <person name="Torimaru M."/>
            <person name="Fukuda K."/>
            <person name="Mikami N."/>
        </authorList>
    </citation>
    <scope>NUCLEOTIDE SEQUENCE [LARGE SCALE GENOMIC DNA]</scope>
    <source>
        <strain evidence="2 3">KT1a</strain>
    </source>
</reference>